<dbReference type="EMBL" id="MU268263">
    <property type="protein sequence ID" value="KAH7905138.1"/>
    <property type="molecule type" value="Genomic_DNA"/>
</dbReference>
<reference evidence="1" key="1">
    <citation type="journal article" date="2021" name="New Phytol.">
        <title>Evolutionary innovations through gain and loss of genes in the ectomycorrhizal Boletales.</title>
        <authorList>
            <person name="Wu G."/>
            <person name="Miyauchi S."/>
            <person name="Morin E."/>
            <person name="Kuo A."/>
            <person name="Drula E."/>
            <person name="Varga T."/>
            <person name="Kohler A."/>
            <person name="Feng B."/>
            <person name="Cao Y."/>
            <person name="Lipzen A."/>
            <person name="Daum C."/>
            <person name="Hundley H."/>
            <person name="Pangilinan J."/>
            <person name="Johnson J."/>
            <person name="Barry K."/>
            <person name="LaButti K."/>
            <person name="Ng V."/>
            <person name="Ahrendt S."/>
            <person name="Min B."/>
            <person name="Choi I.G."/>
            <person name="Park H."/>
            <person name="Plett J.M."/>
            <person name="Magnuson J."/>
            <person name="Spatafora J.W."/>
            <person name="Nagy L.G."/>
            <person name="Henrissat B."/>
            <person name="Grigoriev I.V."/>
            <person name="Yang Z.L."/>
            <person name="Xu J."/>
            <person name="Martin F.M."/>
        </authorList>
    </citation>
    <scope>NUCLEOTIDE SEQUENCE</scope>
    <source>
        <strain evidence="1">ATCC 28755</strain>
    </source>
</reference>
<name>A0ACB7ZWI7_9AGAM</name>
<protein>
    <submittedName>
        <fullName evidence="1">Uncharacterized protein</fullName>
    </submittedName>
</protein>
<evidence type="ECO:0000313" key="2">
    <source>
        <dbReference type="Proteomes" id="UP000790377"/>
    </source>
</evidence>
<dbReference type="Proteomes" id="UP000790377">
    <property type="component" value="Unassembled WGS sequence"/>
</dbReference>
<accession>A0ACB7ZWI7</accession>
<sequence>MQRSTPPPLPQISPLHIHSAYDEHMSRRFPGHQPMSQDGLRHMFSVLGATDDTIHEYIASQNKFWDEMLGPGGKAKIYGLKPEPDDPTVRYYPIPNSLPAIRIWSGDMESLGHFSLDFVDTRTRAPLNAPAGYDIWHVYHPAVSVARGWQKLVTMNTVFNVSPSVAGQEIYSTREGSLLQLLRPGEDPFYFEIPRRPATGRDGEVLEFAQPVVFCRCLSPFLLWSSRWWKREKDGEILTPG</sequence>
<comment type="caution">
    <text evidence="1">The sequence shown here is derived from an EMBL/GenBank/DDBJ whole genome shotgun (WGS) entry which is preliminary data.</text>
</comment>
<evidence type="ECO:0000313" key="1">
    <source>
        <dbReference type="EMBL" id="KAH7905138.1"/>
    </source>
</evidence>
<organism evidence="1 2">
    <name type="scientific">Hygrophoropsis aurantiaca</name>
    <dbReference type="NCBI Taxonomy" id="72124"/>
    <lineage>
        <taxon>Eukaryota</taxon>
        <taxon>Fungi</taxon>
        <taxon>Dikarya</taxon>
        <taxon>Basidiomycota</taxon>
        <taxon>Agaricomycotina</taxon>
        <taxon>Agaricomycetes</taxon>
        <taxon>Agaricomycetidae</taxon>
        <taxon>Boletales</taxon>
        <taxon>Coniophorineae</taxon>
        <taxon>Hygrophoropsidaceae</taxon>
        <taxon>Hygrophoropsis</taxon>
    </lineage>
</organism>
<proteinExistence type="predicted"/>
<gene>
    <name evidence="1" type="ORF">BJ138DRAFT_1165301</name>
</gene>
<keyword evidence="2" id="KW-1185">Reference proteome</keyword>